<dbReference type="PANTHER" id="PTHR47237:SF1">
    <property type="entry name" value="SLL0310 PROTEIN"/>
    <property type="match status" value="1"/>
</dbReference>
<dbReference type="InterPro" id="IPR000182">
    <property type="entry name" value="GNAT_dom"/>
</dbReference>
<dbReference type="Gene3D" id="3.40.630.30">
    <property type="match status" value="1"/>
</dbReference>
<organism evidence="2 3">
    <name type="scientific">Falsirhodobacter algicola</name>
    <dbReference type="NCBI Taxonomy" id="2692330"/>
    <lineage>
        <taxon>Bacteria</taxon>
        <taxon>Pseudomonadati</taxon>
        <taxon>Pseudomonadota</taxon>
        <taxon>Alphaproteobacteria</taxon>
        <taxon>Rhodobacterales</taxon>
        <taxon>Paracoccaceae</taxon>
        <taxon>Falsirhodobacter</taxon>
    </lineage>
</organism>
<feature type="domain" description="N-acetyltransferase" evidence="1">
    <location>
        <begin position="1"/>
        <end position="142"/>
    </location>
</feature>
<dbReference type="Gene3D" id="3.40.630.90">
    <property type="match status" value="1"/>
</dbReference>
<reference evidence="2" key="1">
    <citation type="submission" date="2020-01" db="EMBL/GenBank/DDBJ databases">
        <authorList>
            <person name="Yang Y."/>
            <person name="Kwon Y.M."/>
        </authorList>
    </citation>
    <scope>NUCLEOTIDE SEQUENCE</scope>
    <source>
        <strain evidence="2">PG104</strain>
    </source>
</reference>
<evidence type="ECO:0000313" key="3">
    <source>
        <dbReference type="Proteomes" id="UP000679284"/>
    </source>
</evidence>
<dbReference type="Proteomes" id="UP000679284">
    <property type="component" value="Chromosome"/>
</dbReference>
<dbReference type="InterPro" id="IPR052729">
    <property type="entry name" value="Acyl/Acetyltrans_Enzymes"/>
</dbReference>
<dbReference type="KEGG" id="fap:GR316_02905"/>
<dbReference type="GO" id="GO:0016747">
    <property type="term" value="F:acyltransferase activity, transferring groups other than amino-acyl groups"/>
    <property type="evidence" value="ECO:0007669"/>
    <property type="project" value="InterPro"/>
</dbReference>
<dbReference type="PROSITE" id="PS51186">
    <property type="entry name" value="GNAT"/>
    <property type="match status" value="1"/>
</dbReference>
<proteinExistence type="predicted"/>
<dbReference type="Pfam" id="PF18014">
    <property type="entry name" value="Acetyltransf_18"/>
    <property type="match status" value="1"/>
</dbReference>
<gene>
    <name evidence="2" type="ORF">GR316_02905</name>
</gene>
<protein>
    <submittedName>
        <fullName evidence="2">GNAT family N-acetyltransferase</fullName>
    </submittedName>
</protein>
<dbReference type="PANTHER" id="PTHR47237">
    <property type="entry name" value="SLL0310 PROTEIN"/>
    <property type="match status" value="1"/>
</dbReference>
<dbReference type="SUPFAM" id="SSF55729">
    <property type="entry name" value="Acyl-CoA N-acyltransferases (Nat)"/>
    <property type="match status" value="1"/>
</dbReference>
<evidence type="ECO:0000259" key="1">
    <source>
        <dbReference type="PROSITE" id="PS51186"/>
    </source>
</evidence>
<evidence type="ECO:0000313" key="2">
    <source>
        <dbReference type="EMBL" id="QUS35314.1"/>
    </source>
</evidence>
<keyword evidence="3" id="KW-1185">Reference proteome</keyword>
<sequence length="272" mass="29022">MILRNMSLAEVEMVLDWAAAEGWNPGLDDAEAFHAADPGGFFLAEVGGVPAAAVSVVNHDDRNAFLGLYICRPGFRGQGIGFALWQHALRHAGDRAIGLDGVEAQQANYMRSGFVRHGATLRFGGQLRPGDTTGIVEVQPGDIDPLITLDAKAGGLRRAAFLRRWLAPSATRRTVRMQDGTGFATVRQCREGLKIGPIVAESSAEALRLASAAADIFPGSPVLIDICDSNIGLRDLLRERGFAPVFATARMYRGTAPKGTAHMQAIASMELG</sequence>
<accession>A0A8J8MRX9</accession>
<dbReference type="EMBL" id="CP047289">
    <property type="protein sequence ID" value="QUS35314.1"/>
    <property type="molecule type" value="Genomic_DNA"/>
</dbReference>
<dbReference type="CDD" id="cd04301">
    <property type="entry name" value="NAT_SF"/>
    <property type="match status" value="1"/>
</dbReference>
<dbReference type="AlphaFoldDB" id="A0A8J8MRX9"/>
<dbReference type="InterPro" id="IPR016181">
    <property type="entry name" value="Acyl_CoA_acyltransferase"/>
</dbReference>
<dbReference type="InterPro" id="IPR041496">
    <property type="entry name" value="YitH/HolE_GNAT"/>
</dbReference>
<name>A0A8J8MRX9_9RHOB</name>
<dbReference type="Pfam" id="PF00583">
    <property type="entry name" value="Acetyltransf_1"/>
    <property type="match status" value="1"/>
</dbReference>
<dbReference type="RefSeq" id="WP_211784561.1">
    <property type="nucleotide sequence ID" value="NZ_CP047289.1"/>
</dbReference>